<dbReference type="SUPFAM" id="SSF53850">
    <property type="entry name" value="Periplasmic binding protein-like II"/>
    <property type="match status" value="1"/>
</dbReference>
<comment type="similarity">
    <text evidence="1">Belongs to the LysR transcriptional regulatory family.</text>
</comment>
<dbReference type="Proteomes" id="UP001367030">
    <property type="component" value="Unassembled WGS sequence"/>
</dbReference>
<keyword evidence="4" id="KW-0804">Transcription</keyword>
<sequence length="310" mass="33915">MTPRQLRYFVEIARAGNISQAAATLHIAQPALSQHMSAIERELGRPLFERHARGVTLTPAGRRLFDRASAILRQLELLPDEVAAATGTPQGEVRLCIASAVAGALVVPLYRLMEAQYPQVRLSLQTGASLQARQLVETRRIDLALMPNAFELPGLECDPVYEEQFALFGAQGSFPAELERMAFADIGARPLVTLGRDHDLRKLIERVALALQCPLNVRYEFNEPELIRPVVREGLAFALLPRNAFLAVAAPHDEVQSVPIEEPALARVQSIVWPAGAPLTPAAEAARQALRDTISHLLEAGTLQGRWLGA</sequence>
<evidence type="ECO:0000259" key="5">
    <source>
        <dbReference type="PROSITE" id="PS50931"/>
    </source>
</evidence>
<keyword evidence="7" id="KW-1185">Reference proteome</keyword>
<evidence type="ECO:0000256" key="4">
    <source>
        <dbReference type="ARBA" id="ARBA00023163"/>
    </source>
</evidence>
<dbReference type="Pfam" id="PF00126">
    <property type="entry name" value="HTH_1"/>
    <property type="match status" value="1"/>
</dbReference>
<dbReference type="InterPro" id="IPR036388">
    <property type="entry name" value="WH-like_DNA-bd_sf"/>
</dbReference>
<dbReference type="Pfam" id="PF03466">
    <property type="entry name" value="LysR_substrate"/>
    <property type="match status" value="1"/>
</dbReference>
<dbReference type="InterPro" id="IPR000847">
    <property type="entry name" value="LysR_HTH_N"/>
</dbReference>
<keyword evidence="2" id="KW-0805">Transcription regulation</keyword>
<name>A0ABU8XFW2_9BURK</name>
<proteinExistence type="inferred from homology"/>
<dbReference type="PRINTS" id="PR00039">
    <property type="entry name" value="HTHLYSR"/>
</dbReference>
<dbReference type="InterPro" id="IPR036390">
    <property type="entry name" value="WH_DNA-bd_sf"/>
</dbReference>
<evidence type="ECO:0000313" key="7">
    <source>
        <dbReference type="Proteomes" id="UP001367030"/>
    </source>
</evidence>
<dbReference type="Gene3D" id="3.40.190.290">
    <property type="match status" value="1"/>
</dbReference>
<reference evidence="6 7" key="1">
    <citation type="submission" date="2024-03" db="EMBL/GenBank/DDBJ databases">
        <title>Novel species of the genus Variovorax.</title>
        <authorList>
            <person name="Liu Q."/>
            <person name="Xin Y.-H."/>
        </authorList>
    </citation>
    <scope>NUCLEOTIDE SEQUENCE [LARGE SCALE GENOMIC DNA]</scope>
    <source>
        <strain evidence="6 7">KACC 18901</strain>
    </source>
</reference>
<feature type="domain" description="HTH lysR-type" evidence="5">
    <location>
        <begin position="1"/>
        <end position="58"/>
    </location>
</feature>
<evidence type="ECO:0000256" key="2">
    <source>
        <dbReference type="ARBA" id="ARBA00023015"/>
    </source>
</evidence>
<keyword evidence="3" id="KW-0238">DNA-binding</keyword>
<dbReference type="SUPFAM" id="SSF46785">
    <property type="entry name" value="Winged helix' DNA-binding domain"/>
    <property type="match status" value="1"/>
</dbReference>
<protein>
    <submittedName>
        <fullName evidence="6">LysR family transcriptional regulator</fullName>
    </submittedName>
</protein>
<gene>
    <name evidence="6" type="ORF">WKW79_25400</name>
</gene>
<dbReference type="Gene3D" id="1.10.10.10">
    <property type="entry name" value="Winged helix-like DNA-binding domain superfamily/Winged helix DNA-binding domain"/>
    <property type="match status" value="1"/>
</dbReference>
<comment type="caution">
    <text evidence="6">The sequence shown here is derived from an EMBL/GenBank/DDBJ whole genome shotgun (WGS) entry which is preliminary data.</text>
</comment>
<dbReference type="PANTHER" id="PTHR30419">
    <property type="entry name" value="HTH-TYPE TRANSCRIPTIONAL REGULATOR YBHD"/>
    <property type="match status" value="1"/>
</dbReference>
<dbReference type="EMBL" id="JBBKZS010000013">
    <property type="protein sequence ID" value="MEJ8857930.1"/>
    <property type="molecule type" value="Genomic_DNA"/>
</dbReference>
<dbReference type="RefSeq" id="WP_340337998.1">
    <property type="nucleotide sequence ID" value="NZ_JBBKZS010000013.1"/>
</dbReference>
<accession>A0ABU8XFW2</accession>
<evidence type="ECO:0000313" key="6">
    <source>
        <dbReference type="EMBL" id="MEJ8857930.1"/>
    </source>
</evidence>
<evidence type="ECO:0000256" key="3">
    <source>
        <dbReference type="ARBA" id="ARBA00023125"/>
    </source>
</evidence>
<organism evidence="6 7">
    <name type="scientific">Variovorax robiniae</name>
    <dbReference type="NCBI Taxonomy" id="1836199"/>
    <lineage>
        <taxon>Bacteria</taxon>
        <taxon>Pseudomonadati</taxon>
        <taxon>Pseudomonadota</taxon>
        <taxon>Betaproteobacteria</taxon>
        <taxon>Burkholderiales</taxon>
        <taxon>Comamonadaceae</taxon>
        <taxon>Variovorax</taxon>
    </lineage>
</organism>
<evidence type="ECO:0000256" key="1">
    <source>
        <dbReference type="ARBA" id="ARBA00009437"/>
    </source>
</evidence>
<dbReference type="PROSITE" id="PS50931">
    <property type="entry name" value="HTH_LYSR"/>
    <property type="match status" value="1"/>
</dbReference>
<dbReference type="InterPro" id="IPR050950">
    <property type="entry name" value="HTH-type_LysR_regulators"/>
</dbReference>
<dbReference type="InterPro" id="IPR005119">
    <property type="entry name" value="LysR_subst-bd"/>
</dbReference>